<name>A0AAJ5VZZ2_9HYPH</name>
<sequence length="48" mass="5036">MSGLVVLILSAMGLGGLALAGFFWAVRAGQYDDIEGAAQRILLDDDKP</sequence>
<reference evidence="1" key="1">
    <citation type="submission" date="2023-03" db="EMBL/GenBank/DDBJ databases">
        <title>Andean soil-derived lignocellulolytic bacterial consortium as a source of novel taxa and putative plastic-active enzymes.</title>
        <authorList>
            <person name="Diaz-Garcia L."/>
            <person name="Chuvochina M."/>
            <person name="Feuerriegel G."/>
            <person name="Bunk B."/>
            <person name="Sproer C."/>
            <person name="Streit W.R."/>
            <person name="Rodriguez L.M."/>
            <person name="Overmann J."/>
            <person name="Jimenez D.J."/>
        </authorList>
    </citation>
    <scope>NUCLEOTIDE SEQUENCE</scope>
    <source>
        <strain evidence="1">MAG 4196</strain>
    </source>
</reference>
<proteinExistence type="predicted"/>
<evidence type="ECO:0000313" key="2">
    <source>
        <dbReference type="Proteomes" id="UP001217476"/>
    </source>
</evidence>
<dbReference type="Proteomes" id="UP001217476">
    <property type="component" value="Chromosome"/>
</dbReference>
<protein>
    <submittedName>
        <fullName evidence="1">Cbb3-type cytochrome oxidase assembly protein CcoS</fullName>
    </submittedName>
</protein>
<evidence type="ECO:0000313" key="1">
    <source>
        <dbReference type="EMBL" id="WEK06663.1"/>
    </source>
</evidence>
<organism evidence="1 2">
    <name type="scientific">Candidatus Devosia phytovorans</name>
    <dbReference type="NCBI Taxonomy" id="3121372"/>
    <lineage>
        <taxon>Bacteria</taxon>
        <taxon>Pseudomonadati</taxon>
        <taxon>Pseudomonadota</taxon>
        <taxon>Alphaproteobacteria</taxon>
        <taxon>Hyphomicrobiales</taxon>
        <taxon>Devosiaceae</taxon>
        <taxon>Devosia</taxon>
    </lineage>
</organism>
<dbReference type="EMBL" id="CP119312">
    <property type="protein sequence ID" value="WEK06663.1"/>
    <property type="molecule type" value="Genomic_DNA"/>
</dbReference>
<dbReference type="AlphaFoldDB" id="A0AAJ5VZZ2"/>
<dbReference type="InterPro" id="IPR004714">
    <property type="entry name" value="Cyt_oxidase_maturation_cbb3"/>
</dbReference>
<dbReference type="PANTHER" id="PTHR41532:SF1">
    <property type="entry name" value="FIXS PROTEIN"/>
    <property type="match status" value="1"/>
</dbReference>
<dbReference type="Pfam" id="PF03597">
    <property type="entry name" value="FixS"/>
    <property type="match status" value="1"/>
</dbReference>
<dbReference type="NCBIfam" id="TIGR00847">
    <property type="entry name" value="ccoS"/>
    <property type="match status" value="1"/>
</dbReference>
<gene>
    <name evidence="1" type="primary">ccoS</name>
    <name evidence="1" type="ORF">P0Y65_10600</name>
</gene>
<accession>A0AAJ5VZZ2</accession>
<dbReference type="PANTHER" id="PTHR41532">
    <property type="entry name" value="FIXS PROTEIN"/>
    <property type="match status" value="1"/>
</dbReference>